<keyword evidence="1" id="KW-0732">Signal</keyword>
<proteinExistence type="predicted"/>
<comment type="caution">
    <text evidence="2">The sequence shown here is derived from an EMBL/GenBank/DDBJ whole genome shotgun (WGS) entry which is preliminary data.</text>
</comment>
<reference evidence="2 3" key="1">
    <citation type="submission" date="2011-04" db="EMBL/GenBank/DDBJ databases">
        <authorList>
            <person name="Rasko D."/>
            <person name="Redman J."/>
            <person name="Daugherty S.C."/>
            <person name="Tallon L."/>
            <person name="Sadzewicz L."/>
            <person name="Jones K."/>
            <person name="Santana-Cruz I."/>
            <person name="Liu X."/>
        </authorList>
    </citation>
    <scope>NUCLEOTIDE SEQUENCE [LARGE SCALE GENOMIC DNA]</scope>
    <source>
        <strain evidence="2 3">K-227</strain>
    </source>
</reference>
<feature type="chain" id="PRO_5003325490" evidence="1">
    <location>
        <begin position="21"/>
        <end position="117"/>
    </location>
</feature>
<name>F5NUP0_SHIFL</name>
<dbReference type="Proteomes" id="UP000004520">
    <property type="component" value="Unassembled WGS sequence"/>
</dbReference>
<accession>F5NUP0</accession>
<evidence type="ECO:0000256" key="1">
    <source>
        <dbReference type="SAM" id="SignalP"/>
    </source>
</evidence>
<feature type="signal peptide" evidence="1">
    <location>
        <begin position="1"/>
        <end position="20"/>
    </location>
</feature>
<organism evidence="2 3">
    <name type="scientific">Shigella flexneri K-227</name>
    <dbReference type="NCBI Taxonomy" id="766147"/>
    <lineage>
        <taxon>Bacteria</taxon>
        <taxon>Pseudomonadati</taxon>
        <taxon>Pseudomonadota</taxon>
        <taxon>Gammaproteobacteria</taxon>
        <taxon>Enterobacterales</taxon>
        <taxon>Enterobacteriaceae</taxon>
        <taxon>Shigella</taxon>
    </lineage>
</organism>
<evidence type="ECO:0000313" key="2">
    <source>
        <dbReference type="EMBL" id="EGK38062.1"/>
    </source>
</evidence>
<dbReference type="EMBL" id="AFGY01000021">
    <property type="protein sequence ID" value="EGK38062.1"/>
    <property type="molecule type" value="Genomic_DNA"/>
</dbReference>
<protein>
    <submittedName>
        <fullName evidence="2">Putative transposase</fullName>
    </submittedName>
</protein>
<sequence length="117" mass="12991">MPCFTAMRAEIALMSGSAFAVTHHAFSSGAGRTSDGNGSHASTLKSPSYTKSVSWQHYLVVLMQSADTLSFVIDKHMEVFAIKQLLFSGSGNFRRVNHWLHHRLLMPSVFHEAQLIQ</sequence>
<gene>
    <name evidence="2" type="ORF">SFK227_1840</name>
</gene>
<evidence type="ECO:0000313" key="3">
    <source>
        <dbReference type="Proteomes" id="UP000004520"/>
    </source>
</evidence>
<dbReference type="AlphaFoldDB" id="F5NUP0"/>